<dbReference type="Proteomes" id="UP000219788">
    <property type="component" value="Unassembled WGS sequence"/>
</dbReference>
<dbReference type="OrthoDB" id="79831at2"/>
<proteinExistence type="predicted"/>
<dbReference type="InterPro" id="IPR014054">
    <property type="entry name" value="Phage_regulatory_Rha"/>
</dbReference>
<name>A0A2A7U7G9_EDWTA</name>
<dbReference type="EMBL" id="PDDV01000007">
    <property type="protein sequence ID" value="PEH74247.1"/>
    <property type="molecule type" value="Genomic_DNA"/>
</dbReference>
<dbReference type="AlphaFoldDB" id="A0A2A7U7G9"/>
<dbReference type="RefSeq" id="WP_098142618.1">
    <property type="nucleotide sequence ID" value="NZ_PDDV01000007.1"/>
</dbReference>
<protein>
    <submittedName>
        <fullName evidence="1">Transcriptional regulator</fullName>
    </submittedName>
</protein>
<gene>
    <name evidence="1" type="ORF">CRM76_01430</name>
</gene>
<evidence type="ECO:0000313" key="2">
    <source>
        <dbReference type="Proteomes" id="UP000219788"/>
    </source>
</evidence>
<sequence>MTISHASNITRPPKVSIHDGKAVTTTDDVAAYFGKQAHHVVQKVESLDCSKDFTIRNFSRMVKNKSIGSGAERQVVYYEMTKDGFVFLVMGFTGKKAAAFKEAYIAEFNRMEAMLRQPHSLPTVHLTIEQQGAIKALVKSRVDALPQNKRAKAAISLWSALKSHFGVSYKAIAAEQFTDALSLVARLTLDGEALVPLTNRSRYHFPLECADPHDRGLANAWMTPRVILDIRNRAPELELLEALEQDGHDITGAKIRIHAMYDITGQFVAMQKELATVRSYLSTLNDMLKGRSEERGLNVCFAGPNKGRLFGGFRERGFTR</sequence>
<dbReference type="NCBIfam" id="TIGR02681">
    <property type="entry name" value="phage_pRha"/>
    <property type="match status" value="1"/>
</dbReference>
<evidence type="ECO:0000313" key="1">
    <source>
        <dbReference type="EMBL" id="PEH74247.1"/>
    </source>
</evidence>
<reference evidence="2" key="1">
    <citation type="submission" date="2017-09" db="EMBL/GenBank/DDBJ databases">
        <title>FDA dAtabase for Regulatory Grade micrObial Sequences (FDA-ARGOS): Supporting development and validation of Infectious Disease Dx tests.</title>
        <authorList>
            <person name="Goldberg B."/>
            <person name="Campos J."/>
            <person name="Tallon L."/>
            <person name="Sadzewicz L."/>
            <person name="Ott S."/>
            <person name="Zhao X."/>
            <person name="Nagaraj S."/>
            <person name="Vavikolanu K."/>
            <person name="Aluvathingal J."/>
            <person name="Nadendla S."/>
            <person name="Geyer C."/>
            <person name="Sichtig H."/>
        </authorList>
    </citation>
    <scope>NUCLEOTIDE SEQUENCE [LARGE SCALE GENOMIC DNA]</scope>
    <source>
        <strain evidence="2">FDAARGOS_370</strain>
    </source>
</reference>
<dbReference type="Pfam" id="PF09669">
    <property type="entry name" value="Phage_pRha"/>
    <property type="match status" value="1"/>
</dbReference>
<organism evidence="1 2">
    <name type="scientific">Edwardsiella tarda</name>
    <dbReference type="NCBI Taxonomy" id="636"/>
    <lineage>
        <taxon>Bacteria</taxon>
        <taxon>Pseudomonadati</taxon>
        <taxon>Pseudomonadota</taxon>
        <taxon>Gammaproteobacteria</taxon>
        <taxon>Enterobacterales</taxon>
        <taxon>Hafniaceae</taxon>
        <taxon>Edwardsiella</taxon>
    </lineage>
</organism>
<accession>A0A2A7U7G9</accession>
<comment type="caution">
    <text evidence="1">The sequence shown here is derived from an EMBL/GenBank/DDBJ whole genome shotgun (WGS) entry which is preliminary data.</text>
</comment>